<dbReference type="EMBL" id="JADGJH010004298">
    <property type="protein sequence ID" value="KAJ3086347.1"/>
    <property type="molecule type" value="Genomic_DNA"/>
</dbReference>
<dbReference type="InterPro" id="IPR005162">
    <property type="entry name" value="Retrotrans_gag_dom"/>
</dbReference>
<evidence type="ECO:0000259" key="1">
    <source>
        <dbReference type="Pfam" id="PF03732"/>
    </source>
</evidence>
<keyword evidence="3" id="KW-1185">Reference proteome</keyword>
<sequence length="356" mass="40494">MDLTMNTEETIALDEAVRCLIAQQQAMQQIIASQETNLEVFQHTITEQNQVINLLTEKLNVLDPTVGSSQNFTTGLNSSQRHLPDFKMPSVKLLELSGIFKGKATHELQNSLGDYLACSLEICQLYNFARIIDTTTHTGQPTYVQFVSSGLTGCAHIAWRQLTDEATWDFYKQWIQRTFGSTLTLSQAVEAMEDLHQTGAATQYSATFNELVSAISVAGVTYPEQHLCVKYLNGLKSHLQTMPDLYWIHNDLRKLQQEAETIDDLHFCCNCKPQAKIQSTKYQNTSNTNQFQTQHLSDTFSQLSNPMEIDTVQQQQQLFQCLTPEQKQFFCSKGWCVYCQSKQHDTDHCDKLKAHQ</sequence>
<accession>A0AAD5SML6</accession>
<dbReference type="Proteomes" id="UP001211907">
    <property type="component" value="Unassembled WGS sequence"/>
</dbReference>
<evidence type="ECO:0000313" key="2">
    <source>
        <dbReference type="EMBL" id="KAJ3086347.1"/>
    </source>
</evidence>
<dbReference type="AlphaFoldDB" id="A0AAD5SML6"/>
<name>A0AAD5SML6_9FUNG</name>
<feature type="non-terminal residue" evidence="2">
    <location>
        <position position="356"/>
    </location>
</feature>
<gene>
    <name evidence="2" type="ORF">HK100_008725</name>
</gene>
<comment type="caution">
    <text evidence="2">The sequence shown here is derived from an EMBL/GenBank/DDBJ whole genome shotgun (WGS) entry which is preliminary data.</text>
</comment>
<evidence type="ECO:0000313" key="3">
    <source>
        <dbReference type="Proteomes" id="UP001211907"/>
    </source>
</evidence>
<feature type="domain" description="Retrotransposon gag" evidence="1">
    <location>
        <begin position="146"/>
        <end position="236"/>
    </location>
</feature>
<protein>
    <recommendedName>
        <fullName evidence="1">Retrotransposon gag domain-containing protein</fullName>
    </recommendedName>
</protein>
<organism evidence="2 3">
    <name type="scientific">Physocladia obscura</name>
    <dbReference type="NCBI Taxonomy" id="109957"/>
    <lineage>
        <taxon>Eukaryota</taxon>
        <taxon>Fungi</taxon>
        <taxon>Fungi incertae sedis</taxon>
        <taxon>Chytridiomycota</taxon>
        <taxon>Chytridiomycota incertae sedis</taxon>
        <taxon>Chytridiomycetes</taxon>
        <taxon>Chytridiales</taxon>
        <taxon>Chytriomycetaceae</taxon>
        <taxon>Physocladia</taxon>
    </lineage>
</organism>
<proteinExistence type="predicted"/>
<dbReference type="Pfam" id="PF03732">
    <property type="entry name" value="Retrotrans_gag"/>
    <property type="match status" value="1"/>
</dbReference>
<reference evidence="2" key="1">
    <citation type="submission" date="2020-05" db="EMBL/GenBank/DDBJ databases">
        <title>Phylogenomic resolution of chytrid fungi.</title>
        <authorList>
            <person name="Stajich J.E."/>
            <person name="Amses K."/>
            <person name="Simmons R."/>
            <person name="Seto K."/>
            <person name="Myers J."/>
            <person name="Bonds A."/>
            <person name="Quandt C.A."/>
            <person name="Barry K."/>
            <person name="Liu P."/>
            <person name="Grigoriev I."/>
            <person name="Longcore J.E."/>
            <person name="James T.Y."/>
        </authorList>
    </citation>
    <scope>NUCLEOTIDE SEQUENCE</scope>
    <source>
        <strain evidence="2">JEL0513</strain>
    </source>
</reference>